<organism evidence="2 3">
    <name type="scientific">Lacrimispora sphenoides JCM 1415</name>
    <dbReference type="NCBI Taxonomy" id="1297793"/>
    <lineage>
        <taxon>Bacteria</taxon>
        <taxon>Bacillati</taxon>
        <taxon>Bacillota</taxon>
        <taxon>Clostridia</taxon>
        <taxon>Lachnospirales</taxon>
        <taxon>Lachnospiraceae</taxon>
        <taxon>Lacrimispora</taxon>
    </lineage>
</organism>
<dbReference type="EMBL" id="LT630003">
    <property type="protein sequence ID" value="SET48552.1"/>
    <property type="molecule type" value="Genomic_DNA"/>
</dbReference>
<gene>
    <name evidence="1" type="ORF">SAMN02745906_0008</name>
    <name evidence="2" type="ORF">SAMN02745906_4855</name>
</gene>
<protein>
    <submittedName>
        <fullName evidence="2">Uncharacterized protein</fullName>
    </submittedName>
</protein>
<keyword evidence="3" id="KW-1185">Reference proteome</keyword>
<accession>A0ABY1CKF8</accession>
<dbReference type="RefSeq" id="WP_242941328.1">
    <property type="nucleotide sequence ID" value="NZ_LT630003.1"/>
</dbReference>
<evidence type="ECO:0000313" key="3">
    <source>
        <dbReference type="Proteomes" id="UP000198970"/>
    </source>
</evidence>
<dbReference type="EMBL" id="LT630003">
    <property type="protein sequence ID" value="SEU08961.1"/>
    <property type="molecule type" value="Genomic_DNA"/>
</dbReference>
<evidence type="ECO:0000313" key="1">
    <source>
        <dbReference type="EMBL" id="SET48552.1"/>
    </source>
</evidence>
<dbReference type="Proteomes" id="UP000198970">
    <property type="component" value="Chromosome I"/>
</dbReference>
<evidence type="ECO:0000313" key="2">
    <source>
        <dbReference type="EMBL" id="SEU08961.1"/>
    </source>
</evidence>
<sequence>MAKKNVKETDGTSVIRYTKDQLISSEKYRNQRDLISALFDDRKVYSVTEAEEIINQFMKGKVKVC</sequence>
<proteinExistence type="predicted"/>
<reference evidence="2 3" key="1">
    <citation type="submission" date="2016-10" db="EMBL/GenBank/DDBJ databases">
        <authorList>
            <person name="Varghese N."/>
            <person name="Submissions S."/>
        </authorList>
    </citation>
    <scope>NUCLEOTIDE SEQUENCE [LARGE SCALE GENOMIC DNA]</scope>
    <source>
        <strain evidence="2 3">ATCC 19403</strain>
    </source>
</reference>
<name>A0ABY1CKF8_9FIRM</name>